<dbReference type="SUPFAM" id="SSF143865">
    <property type="entry name" value="CorA soluble domain-like"/>
    <property type="match status" value="1"/>
</dbReference>
<dbReference type="SUPFAM" id="SSF144083">
    <property type="entry name" value="Magnesium transport protein CorA, transmembrane region"/>
    <property type="match status" value="1"/>
</dbReference>
<evidence type="ECO:0000256" key="6">
    <source>
        <dbReference type="SAM" id="Phobius"/>
    </source>
</evidence>
<accession>A0ABT2LGS0</accession>
<gene>
    <name evidence="7" type="ORF">N5A92_00210</name>
</gene>
<evidence type="ECO:0000256" key="4">
    <source>
        <dbReference type="ARBA" id="ARBA00022989"/>
    </source>
</evidence>
<sequence>MIQVFCMEGDYLRRIDPKPDEALPADVLWIDLLNPSAEEDKVVETWTGASIPTTEDMVEIEESSRFYTEGGVKYLTAPILHKAEMGQRKIAPISFVLTERLLVTVRYSEPKAIELYISRATKPGSNLLSPKCSGRSVMLGIIEAATDRLADVLEDVTEEIETASQAIWQKQTAERPMSTKEFRRLLTRIGSQGTFLSKVRESLSGIGRLLAYVQVAVEGSEPRKETRTWIKSLERDTQSLENYVDYLSNKITFLLDTVVGLISVEQNAIIKIFSVAAVGLMPPTLIASIYGMNFRFMPELNETWGYPVALGVMVLSAILPLFYFRRKGWL</sequence>
<dbReference type="PANTHER" id="PTHR47685:SF1">
    <property type="entry name" value="MAGNESIUM TRANSPORT PROTEIN CORA"/>
    <property type="match status" value="1"/>
</dbReference>
<dbReference type="Gene3D" id="3.30.460.20">
    <property type="entry name" value="CorA soluble domain-like"/>
    <property type="match status" value="1"/>
</dbReference>
<evidence type="ECO:0000256" key="5">
    <source>
        <dbReference type="ARBA" id="ARBA00023136"/>
    </source>
</evidence>
<evidence type="ECO:0000313" key="8">
    <source>
        <dbReference type="Proteomes" id="UP001320831"/>
    </source>
</evidence>
<reference evidence="7 8" key="1">
    <citation type="submission" date="2022-09" db="EMBL/GenBank/DDBJ databases">
        <title>Chelativorans salina sp. nov., a novel slightly halophilic bacterium isolated from a saline lake sediment enrichment.</title>
        <authorList>
            <person name="Gao L."/>
            <person name="Fang B.-Z."/>
            <person name="Li W.-J."/>
        </authorList>
    </citation>
    <scope>NUCLEOTIDE SEQUENCE [LARGE SCALE GENOMIC DNA]</scope>
    <source>
        <strain evidence="7 8">EGI FJ00035</strain>
    </source>
</reference>
<keyword evidence="8" id="KW-1185">Reference proteome</keyword>
<comment type="similarity">
    <text evidence="2">Belongs to the CorA metal ion transporter (MIT) (TC 1.A.35) family.</text>
</comment>
<evidence type="ECO:0000256" key="1">
    <source>
        <dbReference type="ARBA" id="ARBA00004141"/>
    </source>
</evidence>
<evidence type="ECO:0000256" key="2">
    <source>
        <dbReference type="ARBA" id="ARBA00009765"/>
    </source>
</evidence>
<evidence type="ECO:0000313" key="7">
    <source>
        <dbReference type="EMBL" id="MCT7373472.1"/>
    </source>
</evidence>
<dbReference type="CDD" id="cd12837">
    <property type="entry name" value="EcCorA-like_u1"/>
    <property type="match status" value="1"/>
</dbReference>
<dbReference type="Gene3D" id="1.20.58.340">
    <property type="entry name" value="Magnesium transport protein CorA, transmembrane region"/>
    <property type="match status" value="1"/>
</dbReference>
<organism evidence="7 8">
    <name type="scientific">Chelativorans salis</name>
    <dbReference type="NCBI Taxonomy" id="2978478"/>
    <lineage>
        <taxon>Bacteria</taxon>
        <taxon>Pseudomonadati</taxon>
        <taxon>Pseudomonadota</taxon>
        <taxon>Alphaproteobacteria</taxon>
        <taxon>Hyphomicrobiales</taxon>
        <taxon>Phyllobacteriaceae</taxon>
        <taxon>Chelativorans</taxon>
    </lineage>
</organism>
<dbReference type="EMBL" id="JAOCZP010000001">
    <property type="protein sequence ID" value="MCT7373472.1"/>
    <property type="molecule type" value="Genomic_DNA"/>
</dbReference>
<dbReference type="InterPro" id="IPR045861">
    <property type="entry name" value="CorA_cytoplasmic_dom"/>
</dbReference>
<keyword evidence="3 6" id="KW-0812">Transmembrane</keyword>
<evidence type="ECO:0000256" key="3">
    <source>
        <dbReference type="ARBA" id="ARBA00022692"/>
    </source>
</evidence>
<dbReference type="InterPro" id="IPR050829">
    <property type="entry name" value="CorA_MIT"/>
</dbReference>
<comment type="subcellular location">
    <subcellularLocation>
        <location evidence="1">Membrane</location>
        <topology evidence="1">Multi-pass membrane protein</topology>
    </subcellularLocation>
</comment>
<dbReference type="Proteomes" id="UP001320831">
    <property type="component" value="Unassembled WGS sequence"/>
</dbReference>
<dbReference type="RefSeq" id="WP_260899794.1">
    <property type="nucleotide sequence ID" value="NZ_JAOCZP010000001.1"/>
</dbReference>
<dbReference type="Pfam" id="PF01544">
    <property type="entry name" value="CorA"/>
    <property type="match status" value="1"/>
</dbReference>
<comment type="caution">
    <text evidence="7">The sequence shown here is derived from an EMBL/GenBank/DDBJ whole genome shotgun (WGS) entry which is preliminary data.</text>
</comment>
<dbReference type="PANTHER" id="PTHR47685">
    <property type="entry name" value="MAGNESIUM TRANSPORT PROTEIN CORA"/>
    <property type="match status" value="1"/>
</dbReference>
<feature type="transmembrane region" description="Helical" evidence="6">
    <location>
        <begin position="304"/>
        <end position="324"/>
    </location>
</feature>
<keyword evidence="4 6" id="KW-1133">Transmembrane helix</keyword>
<dbReference type="InterPro" id="IPR002523">
    <property type="entry name" value="MgTranspt_CorA/ZnTranspt_ZntB"/>
</dbReference>
<dbReference type="InterPro" id="IPR045863">
    <property type="entry name" value="CorA_TM1_TM2"/>
</dbReference>
<proteinExistence type="inferred from homology"/>
<name>A0ABT2LGS0_9HYPH</name>
<feature type="transmembrane region" description="Helical" evidence="6">
    <location>
        <begin position="272"/>
        <end position="292"/>
    </location>
</feature>
<protein>
    <submittedName>
        <fullName evidence="7">Magnesium transporter CorA family protein</fullName>
    </submittedName>
</protein>
<keyword evidence="5 6" id="KW-0472">Membrane</keyword>